<dbReference type="AlphaFoldDB" id="A0A1E3IEZ5"/>
<dbReference type="Proteomes" id="UP000094819">
    <property type="component" value="Unassembled WGS sequence"/>
</dbReference>
<keyword evidence="2" id="KW-1185">Reference proteome</keyword>
<name>A0A1E3IEZ5_9TREE</name>
<sequence>MTLPTTPTSSDPILAFDTHVTVGILHALPLSDLLSACLINKSWNALIKANSESIYRSLAHNIGIDARDVDILEGYHQYASSHKEGDEEGAWNREVFDVCGIKPPSEDARKEISWERACQTYLRRKRNWVSGRGTVGYIGVPDNDVASVAVDEAQQVLYVGTWNDTVLGVDPAKPNELFSEMEFDDNGAVQELFWQNDHLIISGSEAVHTWVPDSNSRGFLVPSETIEYKNGDGKRTHVGERNGKPVVVTVKEPHILLVQDVVGGKERKLLLNNLPAKKLTWPKSKVIVKDDYIFLISGGLHIYPVSSPATLLASLPKIDMLPFPNAVVPKHVYSLGMNHEGVKPPVAEDGEALVHKLEMVVEKSEDVGMDAMFNFVSDVHVTATDLFVVGTTGTVYVLRSYKDVLSIADPKKRKAALNEQVIALKFKGGLNSIAVHGENVAIFCVAGIYLLHTSSLPSSSNTQTTIPLHLLLDAPSALLPQLEESIYLVLTRSRLYVVWSASIEFDEGEIVDGKGVGRCVDEELCEGDGYCLKVWDFEGEDDGVVV</sequence>
<proteinExistence type="predicted"/>
<gene>
    <name evidence="1" type="ORF">L198_07141</name>
</gene>
<dbReference type="RefSeq" id="XP_019028913.1">
    <property type="nucleotide sequence ID" value="XM_019179155.1"/>
</dbReference>
<evidence type="ECO:0000313" key="1">
    <source>
        <dbReference type="EMBL" id="ODN87139.1"/>
    </source>
</evidence>
<dbReference type="Gene3D" id="1.20.1280.50">
    <property type="match status" value="1"/>
</dbReference>
<evidence type="ECO:0000313" key="2">
    <source>
        <dbReference type="Proteomes" id="UP000094819"/>
    </source>
</evidence>
<accession>A0A1E3IEZ5</accession>
<comment type="caution">
    <text evidence="1">The sequence shown here is derived from an EMBL/GenBank/DDBJ whole genome shotgun (WGS) entry which is preliminary data.</text>
</comment>
<dbReference type="GeneID" id="30196352"/>
<evidence type="ECO:0008006" key="3">
    <source>
        <dbReference type="Google" id="ProtNLM"/>
    </source>
</evidence>
<dbReference type="OrthoDB" id="10283873at2759"/>
<dbReference type="SUPFAM" id="SSF81383">
    <property type="entry name" value="F-box domain"/>
    <property type="match status" value="1"/>
</dbReference>
<reference evidence="1 2" key="1">
    <citation type="submission" date="2016-06" db="EMBL/GenBank/DDBJ databases">
        <title>Evolution of pathogenesis and genome organization in the Tremellales.</title>
        <authorList>
            <person name="Cuomo C."/>
            <person name="Litvintseva A."/>
            <person name="Heitman J."/>
            <person name="Chen Y."/>
            <person name="Sun S."/>
            <person name="Springer D."/>
            <person name="Dromer F."/>
            <person name="Young S."/>
            <person name="Zeng Q."/>
            <person name="Chapman S."/>
            <person name="Gujja S."/>
            <person name="Saif S."/>
            <person name="Birren B."/>
        </authorList>
    </citation>
    <scope>NUCLEOTIDE SEQUENCE [LARGE SCALE GENOMIC DNA]</scope>
    <source>
        <strain evidence="1 2">CBS 7118</strain>
    </source>
</reference>
<dbReference type="EMBL" id="AWGH01000029">
    <property type="protein sequence ID" value="ODN87139.1"/>
    <property type="molecule type" value="Genomic_DNA"/>
</dbReference>
<dbReference type="InterPro" id="IPR036047">
    <property type="entry name" value="F-box-like_dom_sf"/>
</dbReference>
<organism evidence="1 2">
    <name type="scientific">Cryptococcus wingfieldii CBS 7118</name>
    <dbReference type="NCBI Taxonomy" id="1295528"/>
    <lineage>
        <taxon>Eukaryota</taxon>
        <taxon>Fungi</taxon>
        <taxon>Dikarya</taxon>
        <taxon>Basidiomycota</taxon>
        <taxon>Agaricomycotina</taxon>
        <taxon>Tremellomycetes</taxon>
        <taxon>Tremellales</taxon>
        <taxon>Cryptococcaceae</taxon>
        <taxon>Cryptococcus</taxon>
    </lineage>
</organism>
<protein>
    <recommendedName>
        <fullName evidence="3">F-box domain-containing protein</fullName>
    </recommendedName>
</protein>